<reference evidence="2" key="1">
    <citation type="journal article" date="2021" name="Nat. Commun.">
        <title>Genetic determinants of endophytism in the Arabidopsis root mycobiome.</title>
        <authorList>
            <person name="Mesny F."/>
            <person name="Miyauchi S."/>
            <person name="Thiergart T."/>
            <person name="Pickel B."/>
            <person name="Atanasova L."/>
            <person name="Karlsson M."/>
            <person name="Huettel B."/>
            <person name="Barry K.W."/>
            <person name="Haridas S."/>
            <person name="Chen C."/>
            <person name="Bauer D."/>
            <person name="Andreopoulos W."/>
            <person name="Pangilinan J."/>
            <person name="LaButti K."/>
            <person name="Riley R."/>
            <person name="Lipzen A."/>
            <person name="Clum A."/>
            <person name="Drula E."/>
            <person name="Henrissat B."/>
            <person name="Kohler A."/>
            <person name="Grigoriev I.V."/>
            <person name="Martin F.M."/>
            <person name="Hacquard S."/>
        </authorList>
    </citation>
    <scope>NUCLEOTIDE SEQUENCE</scope>
    <source>
        <strain evidence="2">MPI-CAGE-CH-0243</strain>
    </source>
</reference>
<feature type="region of interest" description="Disordered" evidence="1">
    <location>
        <begin position="295"/>
        <end position="318"/>
    </location>
</feature>
<gene>
    <name evidence="2" type="ORF">B0J11DRAFT_504180</name>
</gene>
<dbReference type="Proteomes" id="UP000700596">
    <property type="component" value="Unassembled WGS sequence"/>
</dbReference>
<evidence type="ECO:0000256" key="1">
    <source>
        <dbReference type="SAM" id="MobiDB-lite"/>
    </source>
</evidence>
<dbReference type="AlphaFoldDB" id="A0A9P9E4E6"/>
<protein>
    <submittedName>
        <fullName evidence="2">Uncharacterized protein</fullName>
    </submittedName>
</protein>
<keyword evidence="3" id="KW-1185">Reference proteome</keyword>
<accession>A0A9P9E4E6</accession>
<dbReference type="EMBL" id="JAGMWT010000004">
    <property type="protein sequence ID" value="KAH7130392.1"/>
    <property type="molecule type" value="Genomic_DNA"/>
</dbReference>
<evidence type="ECO:0000313" key="3">
    <source>
        <dbReference type="Proteomes" id="UP000700596"/>
    </source>
</evidence>
<comment type="caution">
    <text evidence="2">The sequence shown here is derived from an EMBL/GenBank/DDBJ whole genome shotgun (WGS) entry which is preliminary data.</text>
</comment>
<organism evidence="2 3">
    <name type="scientific">Dendryphion nanum</name>
    <dbReference type="NCBI Taxonomy" id="256645"/>
    <lineage>
        <taxon>Eukaryota</taxon>
        <taxon>Fungi</taxon>
        <taxon>Dikarya</taxon>
        <taxon>Ascomycota</taxon>
        <taxon>Pezizomycotina</taxon>
        <taxon>Dothideomycetes</taxon>
        <taxon>Pleosporomycetidae</taxon>
        <taxon>Pleosporales</taxon>
        <taxon>Torulaceae</taxon>
        <taxon>Dendryphion</taxon>
    </lineage>
</organism>
<name>A0A9P9E4E6_9PLEO</name>
<sequence length="364" mass="39489">MALEVLSSAIEAAQFGRRRRHVRPGTAHPTSCQLLLDQRDAKTNVSSLCAELVSLTMACPLTLCPNGVLGQRGLIGLRLTIPRLGCSWEAAVTKLRPSSELPKQISMWRSHAKSVGGVGGFVRAREGLQQFAAAGSTREWLQGPGVHTTDVGYTQCNIITAIQYSEHFDHHPKLQFTVRCSTSLPKHHLGNPQGSFAPGGEPCISPRLGTSRPLIALTSTYTCASRRDLTGRRFPDPHLILQWLPTMPPARRFNCRSAPVPNFDILEGVGCCAPLGSVYCTGAWRSSSSPRLDDASAASMQIRSNREHSAEGALGRPSHIILRPSSPNLLSMDHCTSGDFPGRRVWRQIVFASLSTPSPLGHLP</sequence>
<evidence type="ECO:0000313" key="2">
    <source>
        <dbReference type="EMBL" id="KAH7130392.1"/>
    </source>
</evidence>
<proteinExistence type="predicted"/>